<feature type="region of interest" description="Disordered" evidence="8">
    <location>
        <begin position="26"/>
        <end position="48"/>
    </location>
</feature>
<comment type="similarity">
    <text evidence="1 7">Belongs to the peptidase S10 family.</text>
</comment>
<dbReference type="GO" id="GO:0020037">
    <property type="term" value="F:heme binding"/>
    <property type="evidence" value="ECO:0007669"/>
    <property type="project" value="InterPro"/>
</dbReference>
<keyword evidence="3 7" id="KW-0645">Protease</keyword>
<keyword evidence="4 7" id="KW-0732">Signal</keyword>
<dbReference type="Pfam" id="PF00450">
    <property type="entry name" value="Peptidase_S10"/>
    <property type="match status" value="1"/>
</dbReference>
<proteinExistence type="inferred from homology"/>
<evidence type="ECO:0000256" key="3">
    <source>
        <dbReference type="ARBA" id="ARBA00022670"/>
    </source>
</evidence>
<evidence type="ECO:0000313" key="11">
    <source>
        <dbReference type="Proteomes" id="UP000447873"/>
    </source>
</evidence>
<dbReference type="EC" id="3.4.16.-" evidence="7"/>
<dbReference type="Pfam" id="PF00199">
    <property type="entry name" value="Catalase"/>
    <property type="match status" value="1"/>
</dbReference>
<dbReference type="InterPro" id="IPR001563">
    <property type="entry name" value="Peptidase_S10"/>
</dbReference>
<feature type="compositionally biased region" description="Basic and acidic residues" evidence="8">
    <location>
        <begin position="26"/>
        <end position="38"/>
    </location>
</feature>
<dbReference type="GO" id="GO:0004096">
    <property type="term" value="F:catalase activity"/>
    <property type="evidence" value="ECO:0007669"/>
    <property type="project" value="InterPro"/>
</dbReference>
<dbReference type="PROSITE" id="PS00560">
    <property type="entry name" value="CARBOXYPEPT_SER_HIS"/>
    <property type="match status" value="1"/>
</dbReference>
<dbReference type="CDD" id="cd08153">
    <property type="entry name" value="srpA_like"/>
    <property type="match status" value="1"/>
</dbReference>
<gene>
    <name evidence="10" type="ORF">EG328_001657</name>
</gene>
<protein>
    <recommendedName>
        <fullName evidence="7">Carboxypeptidase</fullName>
        <ecNumber evidence="7">3.4.16.-</ecNumber>
    </recommendedName>
</protein>
<dbReference type="Gene3D" id="3.40.50.1820">
    <property type="entry name" value="alpha/beta hydrolase"/>
    <property type="match status" value="1"/>
</dbReference>
<sequence length="862" mass="95404">MSRFVALIACVFALLNGLSIARETMDERARSSRQRRSEMMTPVRRSPLESRDNSTWRFLNSKSQAYAVDSLPDLDFDLGEMYAGQIPIGNDTSRNMFFVYEPTISEPVDEVVIWFNGGPGCSSLEAFLQENGRFIWGWGQYSATENLYTWVNLTNVLWVEYPVGLGFSTGNVTATSEEETAADFVAFFKNFLDIFAIKNFKIYVTGESYAGRYVPYVSAAMLDENNKESFDLAGALMYDPVIGQYEYVGQTIPAVPYIQEYSKFFNFNQTFMDQLASAHESCGYADFIDKYMVFPPAGVQPWLEGGFNNKSAECDVWDLAWAAAFQPNPCFNVYEISSMCPILSDPLAYPSDLQYQYDGMGGIYFNRSDVKAAIHVSQDLSWSECSGPVFVRSAGGLYGNGDTSLDPIQYVLPKVIEATNRVLVANGDYDFELITNGTLLSIQNMTWNGALGFQSAPTTEIDITLPDLQWQATFEASGLGGYDGPGQGIMGVQHYERGLMWAETFQSGHMQPQFQPRSSYRHLQWLLGHIDTLYVAKAMTNPENEYVSLNKQRCMNEVLVAQADEVKNLLIGAFNTPPGYRPAHAKGTVLTGTWTPTTLPSPLTKAWHIQTPTTVLARFSNNTGIPTIPDTDPNATPKGLALRFNYPPAAADGKRKHTDIVAHSTPHFPARTGAEFARFLKALGEGAAAVDGFLGTHPHTLEFVQAAKPLPVSFGTEAFFGLNAFKFVAGDGVETYVRYEFVPVAGVAHLSDEQARGKGADYLAEEIRERIGRGPVGIKLIVQVAEEGDVVDDITVHWPAERAKVELGTVWLDAVDEEGLETQKKTIFDPIPRVEGIEPSADPILDFRAALYLISGRERRAA</sequence>
<keyword evidence="2 7" id="KW-0121">Carboxypeptidase</keyword>
<dbReference type="PANTHER" id="PTHR11802">
    <property type="entry name" value="SERINE PROTEASE FAMILY S10 SERINE CARBOXYPEPTIDASE"/>
    <property type="match status" value="1"/>
</dbReference>
<feature type="signal peptide" evidence="7">
    <location>
        <begin position="1"/>
        <end position="21"/>
    </location>
</feature>
<name>A0A8H3UYL2_VENIN</name>
<dbReference type="EMBL" id="WNWS01000141">
    <property type="protein sequence ID" value="KAE9978120.1"/>
    <property type="molecule type" value="Genomic_DNA"/>
</dbReference>
<evidence type="ECO:0000259" key="9">
    <source>
        <dbReference type="SMART" id="SM01060"/>
    </source>
</evidence>
<dbReference type="Proteomes" id="UP000447873">
    <property type="component" value="Unassembled WGS sequence"/>
</dbReference>
<dbReference type="PROSITE" id="PS00131">
    <property type="entry name" value="CARBOXYPEPT_SER_SER"/>
    <property type="match status" value="1"/>
</dbReference>
<keyword evidence="5 7" id="KW-0378">Hydrolase</keyword>
<organism evidence="10 11">
    <name type="scientific">Venturia inaequalis</name>
    <name type="common">Apple scab fungus</name>
    <dbReference type="NCBI Taxonomy" id="5025"/>
    <lineage>
        <taxon>Eukaryota</taxon>
        <taxon>Fungi</taxon>
        <taxon>Dikarya</taxon>
        <taxon>Ascomycota</taxon>
        <taxon>Pezizomycotina</taxon>
        <taxon>Dothideomycetes</taxon>
        <taxon>Pleosporomycetidae</taxon>
        <taxon>Venturiales</taxon>
        <taxon>Venturiaceae</taxon>
        <taxon>Venturia</taxon>
    </lineage>
</organism>
<comment type="caution">
    <text evidence="10">The sequence shown here is derived from an EMBL/GenBank/DDBJ whole genome shotgun (WGS) entry which is preliminary data.</text>
</comment>
<dbReference type="InterPro" id="IPR018028">
    <property type="entry name" value="Catalase"/>
</dbReference>
<evidence type="ECO:0000256" key="6">
    <source>
        <dbReference type="ARBA" id="ARBA00023180"/>
    </source>
</evidence>
<dbReference type="PROSITE" id="PS51402">
    <property type="entry name" value="CATALASE_3"/>
    <property type="match status" value="1"/>
</dbReference>
<dbReference type="InterPro" id="IPR029058">
    <property type="entry name" value="AB_hydrolase_fold"/>
</dbReference>
<evidence type="ECO:0000256" key="1">
    <source>
        <dbReference type="ARBA" id="ARBA00009431"/>
    </source>
</evidence>
<feature type="chain" id="PRO_5034468458" description="Carboxypeptidase" evidence="7">
    <location>
        <begin position="22"/>
        <end position="862"/>
    </location>
</feature>
<dbReference type="InterPro" id="IPR024168">
    <property type="entry name" value="Catalase_SrpA-type_pred"/>
</dbReference>
<evidence type="ECO:0000256" key="4">
    <source>
        <dbReference type="ARBA" id="ARBA00022729"/>
    </source>
</evidence>
<dbReference type="Gene3D" id="2.40.180.10">
    <property type="entry name" value="Catalase core domain"/>
    <property type="match status" value="1"/>
</dbReference>
<dbReference type="GO" id="GO:0006508">
    <property type="term" value="P:proteolysis"/>
    <property type="evidence" value="ECO:0007669"/>
    <property type="project" value="UniProtKB-KW"/>
</dbReference>
<dbReference type="InterPro" id="IPR011614">
    <property type="entry name" value="Catalase_core"/>
</dbReference>
<evidence type="ECO:0000256" key="5">
    <source>
        <dbReference type="ARBA" id="ARBA00022801"/>
    </source>
</evidence>
<dbReference type="InterPro" id="IPR033124">
    <property type="entry name" value="Ser_caboxypep_his_AS"/>
</dbReference>
<feature type="domain" description="Catalase core" evidence="9">
    <location>
        <begin position="540"/>
        <end position="862"/>
    </location>
</feature>
<dbReference type="InterPro" id="IPR020835">
    <property type="entry name" value="Catalase_sf"/>
</dbReference>
<dbReference type="FunFam" id="3.40.50.1820:FF:000118">
    <property type="entry name" value="Carboxypeptidase"/>
    <property type="match status" value="1"/>
</dbReference>
<keyword evidence="6" id="KW-0325">Glycoprotein</keyword>
<dbReference type="InterPro" id="IPR018202">
    <property type="entry name" value="Ser_caboxypep_ser_AS"/>
</dbReference>
<dbReference type="SUPFAM" id="SSF53474">
    <property type="entry name" value="alpha/beta-Hydrolases"/>
    <property type="match status" value="1"/>
</dbReference>
<dbReference type="GO" id="GO:0004185">
    <property type="term" value="F:serine-type carboxypeptidase activity"/>
    <property type="evidence" value="ECO:0007669"/>
    <property type="project" value="UniProtKB-UniRule"/>
</dbReference>
<dbReference type="PANTHER" id="PTHR11802:SF479">
    <property type="entry name" value="CARBOXYPEPTIDASE"/>
    <property type="match status" value="1"/>
</dbReference>
<evidence type="ECO:0000256" key="2">
    <source>
        <dbReference type="ARBA" id="ARBA00022645"/>
    </source>
</evidence>
<accession>A0A8H3UYL2</accession>
<dbReference type="PRINTS" id="PR00724">
    <property type="entry name" value="CRBOXYPTASEC"/>
</dbReference>
<reference evidence="10 11" key="1">
    <citation type="submission" date="2018-12" db="EMBL/GenBank/DDBJ databases">
        <title>Venturia inaequalis Genome Resource.</title>
        <authorList>
            <person name="Lichtner F.J."/>
        </authorList>
    </citation>
    <scope>NUCLEOTIDE SEQUENCE [LARGE SCALE GENOMIC DNA]</scope>
    <source>
        <strain evidence="10 11">120213</strain>
    </source>
</reference>
<dbReference type="SMART" id="SM01060">
    <property type="entry name" value="Catalase"/>
    <property type="match status" value="1"/>
</dbReference>
<dbReference type="Gene3D" id="1.20.1280.120">
    <property type="match status" value="1"/>
</dbReference>
<evidence type="ECO:0000313" key="10">
    <source>
        <dbReference type="EMBL" id="KAE9978120.1"/>
    </source>
</evidence>
<evidence type="ECO:0000256" key="8">
    <source>
        <dbReference type="SAM" id="MobiDB-lite"/>
    </source>
</evidence>
<dbReference type="GO" id="GO:0006979">
    <property type="term" value="P:response to oxidative stress"/>
    <property type="evidence" value="ECO:0007669"/>
    <property type="project" value="InterPro"/>
</dbReference>
<dbReference type="SUPFAM" id="SSF56634">
    <property type="entry name" value="Heme-dependent catalase-like"/>
    <property type="match status" value="1"/>
</dbReference>
<dbReference type="AlphaFoldDB" id="A0A8H3UYL2"/>
<evidence type="ECO:0000256" key="7">
    <source>
        <dbReference type="RuleBase" id="RU361156"/>
    </source>
</evidence>